<gene>
    <name evidence="2" type="ORF">Vbra_5949</name>
</gene>
<feature type="region of interest" description="Disordered" evidence="1">
    <location>
        <begin position="647"/>
        <end position="693"/>
    </location>
</feature>
<dbReference type="VEuPathDB" id="CryptoDB:Vbra_5949"/>
<evidence type="ECO:0000313" key="2">
    <source>
        <dbReference type="EMBL" id="CEM17717.1"/>
    </source>
</evidence>
<proteinExistence type="predicted"/>
<dbReference type="Proteomes" id="UP000041254">
    <property type="component" value="Unassembled WGS sequence"/>
</dbReference>
<reference evidence="2 3" key="1">
    <citation type="submission" date="2014-11" db="EMBL/GenBank/DDBJ databases">
        <authorList>
            <person name="Zhu J."/>
            <person name="Qi W."/>
            <person name="Song R."/>
        </authorList>
    </citation>
    <scope>NUCLEOTIDE SEQUENCE [LARGE SCALE GENOMIC DNA]</scope>
</reference>
<accession>A0A0G4FSM3</accession>
<dbReference type="AlphaFoldDB" id="A0A0G4FSM3"/>
<evidence type="ECO:0000313" key="3">
    <source>
        <dbReference type="Proteomes" id="UP000041254"/>
    </source>
</evidence>
<dbReference type="InParanoid" id="A0A0G4FSM3"/>
<organism evidence="2 3">
    <name type="scientific">Vitrella brassicaformis (strain CCMP3155)</name>
    <dbReference type="NCBI Taxonomy" id="1169540"/>
    <lineage>
        <taxon>Eukaryota</taxon>
        <taxon>Sar</taxon>
        <taxon>Alveolata</taxon>
        <taxon>Colpodellida</taxon>
        <taxon>Vitrellaceae</taxon>
        <taxon>Vitrella</taxon>
    </lineage>
</organism>
<keyword evidence="3" id="KW-1185">Reference proteome</keyword>
<sequence>MALVERDLTIRFAGDGAAGAPLVIKESVARLFKYFESMLDGPFIEGQEGEICLDGLVSRRTAEVVLRPEPDIVTAITKDTFIEALVALDFFQFEWDSDTRRVTGQSLLTRIQRKALLCGRLDDADIANGLLDSFGDNACVAELILGSEDVPRCLAPWLINRPLVIQEHWQRRLGHEWQWQRCSHAAIWLLSGIARAISHGQFDVSRQQLDDFLTAATGSSTIAEAHASVWEEPTLSWSLDIIDLYPFDDSTDHPLVTDLPSVILTAGGYDEEGHNPGFGLALEPSRPPEDTMVSEVRTWSVSLTSCQEHASRTRFADCFGASSVVFEVDVPDSGDPARVVVLHDAANAACGIDSDPASSVTGFGVTLLQANKGMAFTVDNLTPEALQEMGVREVTLKDVRMKVWIPHFPMRALSLHCLRKCVEDNHWEGVAQMASAIDSEVAKLLLVHLSHTKPRPYALMASWAKGIRGAPSVDKWTWDELQHALPNPPRIEHHIADIPALIPSVLPMLDDHQRKALWSAVSAGTGHRPLHLVKALMEYMTAKEAELRSVRLESLRQQQTATEAAHWSGKLEDIDGLHDELHQVKEAREAIDKGGRSPTPLTAAITNDLPISHGMRLLKQHLHQIDDEKKQMAVEVDRLRCEIDSLKQQHQHQVSGPASGLPSHLPSPREDHLDTSFTSAPSPAQHWVWPPHE</sequence>
<evidence type="ECO:0000256" key="1">
    <source>
        <dbReference type="SAM" id="MobiDB-lite"/>
    </source>
</evidence>
<dbReference type="EMBL" id="CDMY01000494">
    <property type="protein sequence ID" value="CEM17717.1"/>
    <property type="molecule type" value="Genomic_DNA"/>
</dbReference>
<protein>
    <submittedName>
        <fullName evidence="2">Uncharacterized protein</fullName>
    </submittedName>
</protein>
<dbReference type="PhylomeDB" id="A0A0G4FSM3"/>
<name>A0A0G4FSM3_VITBC</name>